<dbReference type="InterPro" id="IPR002698">
    <property type="entry name" value="FTHF_cligase"/>
</dbReference>
<comment type="caution">
    <text evidence="6">The sequence shown here is derived from an EMBL/GenBank/DDBJ whole genome shotgun (WGS) entry which is preliminary data.</text>
</comment>
<dbReference type="Pfam" id="PF01812">
    <property type="entry name" value="5-FTHF_cyc-lig"/>
    <property type="match status" value="1"/>
</dbReference>
<keyword evidence="5" id="KW-0460">Magnesium</keyword>
<evidence type="ECO:0000256" key="5">
    <source>
        <dbReference type="RuleBase" id="RU361279"/>
    </source>
</evidence>
<dbReference type="AlphaFoldDB" id="A0A0R1HRI8"/>
<evidence type="ECO:0000313" key="6">
    <source>
        <dbReference type="EMBL" id="KRK49248.1"/>
    </source>
</evidence>
<keyword evidence="2 4" id="KW-0547">Nucleotide-binding</keyword>
<dbReference type="OrthoDB" id="9801938at2"/>
<dbReference type="NCBIfam" id="TIGR02727">
    <property type="entry name" value="MTHFS_bact"/>
    <property type="match status" value="1"/>
</dbReference>
<dbReference type="GO" id="GO:0046872">
    <property type="term" value="F:metal ion binding"/>
    <property type="evidence" value="ECO:0007669"/>
    <property type="project" value="UniProtKB-KW"/>
</dbReference>
<evidence type="ECO:0000313" key="7">
    <source>
        <dbReference type="Proteomes" id="UP000050911"/>
    </source>
</evidence>
<feature type="binding site" evidence="4">
    <location>
        <begin position="130"/>
        <end position="138"/>
    </location>
    <ligand>
        <name>ATP</name>
        <dbReference type="ChEBI" id="CHEBI:30616"/>
    </ligand>
</feature>
<protein>
    <recommendedName>
        <fullName evidence="5">5-formyltetrahydrofolate cyclo-ligase</fullName>
        <ecNumber evidence="5">6.3.3.2</ecNumber>
    </recommendedName>
</protein>
<dbReference type="PANTHER" id="PTHR23407:SF1">
    <property type="entry name" value="5-FORMYLTETRAHYDROFOLATE CYCLO-LIGASE"/>
    <property type="match status" value="1"/>
</dbReference>
<sequence length="179" mass="19979">MTKKAWRNEIVQALHTLDPNIKQSAEAALYTKLFETAYWQSSRTIGITLSTELELATGPIIEQATLDHKQVVIPKTLPNWQMAFYPFTETTELAPTKFGIQEPITGDPVDKSDIDLIVVPGLGFTPNGFRLGFGGGYYDRFLADYSGTTVVLALPVQTFEQPEWPVKNHDIVIDHVLTV</sequence>
<dbReference type="PIRSF" id="PIRSF006806">
    <property type="entry name" value="FTHF_cligase"/>
    <property type="match status" value="1"/>
</dbReference>
<dbReference type="PATRIC" id="fig|1302272.5.peg.168"/>
<dbReference type="GO" id="GO:0005524">
    <property type="term" value="F:ATP binding"/>
    <property type="evidence" value="ECO:0007669"/>
    <property type="project" value="UniProtKB-KW"/>
</dbReference>
<dbReference type="RefSeq" id="WP_056941657.1">
    <property type="nucleotide sequence ID" value="NZ_AZCX01000001.1"/>
</dbReference>
<organism evidence="6 7">
    <name type="scientific">Secundilactobacillus kimchicus JCM 15530</name>
    <dbReference type="NCBI Taxonomy" id="1302272"/>
    <lineage>
        <taxon>Bacteria</taxon>
        <taxon>Bacillati</taxon>
        <taxon>Bacillota</taxon>
        <taxon>Bacilli</taxon>
        <taxon>Lactobacillales</taxon>
        <taxon>Lactobacillaceae</taxon>
        <taxon>Secundilactobacillus</taxon>
    </lineage>
</organism>
<dbReference type="GO" id="GO:0009396">
    <property type="term" value="P:folic acid-containing compound biosynthetic process"/>
    <property type="evidence" value="ECO:0007669"/>
    <property type="project" value="TreeGrafter"/>
</dbReference>
<accession>A0A0R1HRI8</accession>
<keyword evidence="3 4" id="KW-0067">ATP-binding</keyword>
<dbReference type="Proteomes" id="UP000050911">
    <property type="component" value="Unassembled WGS sequence"/>
</dbReference>
<evidence type="ECO:0000256" key="2">
    <source>
        <dbReference type="ARBA" id="ARBA00022741"/>
    </source>
</evidence>
<keyword evidence="5" id="KW-0479">Metal-binding</keyword>
<feature type="binding site" evidence="4">
    <location>
        <position position="49"/>
    </location>
    <ligand>
        <name>substrate</name>
    </ligand>
</feature>
<dbReference type="Gene3D" id="3.40.50.10420">
    <property type="entry name" value="NagB/RpiA/CoA transferase-like"/>
    <property type="match status" value="1"/>
</dbReference>
<keyword evidence="6" id="KW-0436">Ligase</keyword>
<comment type="catalytic activity">
    <reaction evidence="5">
        <text>(6S)-5-formyl-5,6,7,8-tetrahydrofolate + ATP = (6R)-5,10-methenyltetrahydrofolate + ADP + phosphate</text>
        <dbReference type="Rhea" id="RHEA:10488"/>
        <dbReference type="ChEBI" id="CHEBI:30616"/>
        <dbReference type="ChEBI" id="CHEBI:43474"/>
        <dbReference type="ChEBI" id="CHEBI:57455"/>
        <dbReference type="ChEBI" id="CHEBI:57457"/>
        <dbReference type="ChEBI" id="CHEBI:456216"/>
        <dbReference type="EC" id="6.3.3.2"/>
    </reaction>
</comment>
<feature type="binding site" evidence="4">
    <location>
        <begin position="3"/>
        <end position="7"/>
    </location>
    <ligand>
        <name>ATP</name>
        <dbReference type="ChEBI" id="CHEBI:30616"/>
    </ligand>
</feature>
<dbReference type="PANTHER" id="PTHR23407">
    <property type="entry name" value="ATPASE INHIBITOR/5-FORMYLTETRAHYDROFOLATE CYCLO-LIGASE"/>
    <property type="match status" value="1"/>
</dbReference>
<name>A0A0R1HRI8_9LACO</name>
<evidence type="ECO:0000256" key="1">
    <source>
        <dbReference type="ARBA" id="ARBA00010638"/>
    </source>
</evidence>
<dbReference type="SUPFAM" id="SSF100950">
    <property type="entry name" value="NagB/RpiA/CoA transferase-like"/>
    <property type="match status" value="1"/>
</dbReference>
<dbReference type="EMBL" id="AZCX01000001">
    <property type="protein sequence ID" value="KRK49248.1"/>
    <property type="molecule type" value="Genomic_DNA"/>
</dbReference>
<dbReference type="GO" id="GO:0035999">
    <property type="term" value="P:tetrahydrofolate interconversion"/>
    <property type="evidence" value="ECO:0007669"/>
    <property type="project" value="TreeGrafter"/>
</dbReference>
<keyword evidence="7" id="KW-1185">Reference proteome</keyword>
<reference evidence="6 7" key="1">
    <citation type="journal article" date="2015" name="Genome Announc.">
        <title>Expanding the biotechnology potential of lactobacilli through comparative genomics of 213 strains and associated genera.</title>
        <authorList>
            <person name="Sun Z."/>
            <person name="Harris H.M."/>
            <person name="McCann A."/>
            <person name="Guo C."/>
            <person name="Argimon S."/>
            <person name="Zhang W."/>
            <person name="Yang X."/>
            <person name="Jeffery I.B."/>
            <person name="Cooney J.C."/>
            <person name="Kagawa T.F."/>
            <person name="Liu W."/>
            <person name="Song Y."/>
            <person name="Salvetti E."/>
            <person name="Wrobel A."/>
            <person name="Rasinkangas P."/>
            <person name="Parkhill J."/>
            <person name="Rea M.C."/>
            <person name="O'Sullivan O."/>
            <person name="Ritari J."/>
            <person name="Douillard F.P."/>
            <person name="Paul Ross R."/>
            <person name="Yang R."/>
            <person name="Briner A.E."/>
            <person name="Felis G.E."/>
            <person name="de Vos W.M."/>
            <person name="Barrangou R."/>
            <person name="Klaenhammer T.R."/>
            <person name="Caufield P.W."/>
            <person name="Cui Y."/>
            <person name="Zhang H."/>
            <person name="O'Toole P.W."/>
        </authorList>
    </citation>
    <scope>NUCLEOTIDE SEQUENCE [LARGE SCALE GENOMIC DNA]</scope>
    <source>
        <strain evidence="6 7">JCM 15530</strain>
    </source>
</reference>
<dbReference type="STRING" id="1302272.FC96_GL000170"/>
<gene>
    <name evidence="6" type="ORF">FC96_GL000170</name>
</gene>
<dbReference type="InterPro" id="IPR037171">
    <property type="entry name" value="NagB/RpiA_transferase-like"/>
</dbReference>
<dbReference type="EC" id="6.3.3.2" evidence="5"/>
<comment type="cofactor">
    <cofactor evidence="5">
        <name>Mg(2+)</name>
        <dbReference type="ChEBI" id="CHEBI:18420"/>
    </cofactor>
</comment>
<dbReference type="GO" id="GO:0030272">
    <property type="term" value="F:5-formyltetrahydrofolate cyclo-ligase activity"/>
    <property type="evidence" value="ECO:0007669"/>
    <property type="project" value="UniProtKB-EC"/>
</dbReference>
<evidence type="ECO:0000256" key="4">
    <source>
        <dbReference type="PIRSR" id="PIRSR006806-1"/>
    </source>
</evidence>
<evidence type="ECO:0000256" key="3">
    <source>
        <dbReference type="ARBA" id="ARBA00022840"/>
    </source>
</evidence>
<feature type="binding site" evidence="4">
    <location>
        <position position="54"/>
    </location>
    <ligand>
        <name>substrate</name>
    </ligand>
</feature>
<proteinExistence type="inferred from homology"/>
<comment type="similarity">
    <text evidence="1 5">Belongs to the 5-formyltetrahydrofolate cyclo-ligase family.</text>
</comment>
<dbReference type="InterPro" id="IPR024185">
    <property type="entry name" value="FTHF_cligase-like_sf"/>
</dbReference>